<evidence type="ECO:0000313" key="1">
    <source>
        <dbReference type="EMBL" id="QKG83691.1"/>
    </source>
</evidence>
<evidence type="ECO:0000313" key="2">
    <source>
        <dbReference type="Proteomes" id="UP000503088"/>
    </source>
</evidence>
<keyword evidence="2" id="KW-1185">Reference proteome</keyword>
<dbReference type="Proteomes" id="UP000503088">
    <property type="component" value="Chromosome"/>
</dbReference>
<accession>A0A7D4BP30</accession>
<proteinExistence type="predicted"/>
<name>A0A7D4BP30_9BACL</name>
<reference evidence="1 2" key="1">
    <citation type="submission" date="2020-01" db="EMBL/GenBank/DDBJ databases">
        <authorList>
            <person name="Gulvik C.A."/>
            <person name="Batra D.G."/>
        </authorList>
    </citation>
    <scope>NUCLEOTIDE SEQUENCE [LARGE SCALE GENOMIC DNA]</scope>
    <source>
        <strain evidence="1 2">W9323</strain>
    </source>
</reference>
<dbReference type="EMBL" id="CP048104">
    <property type="protein sequence ID" value="QKG83691.1"/>
    <property type="molecule type" value="Genomic_DNA"/>
</dbReference>
<gene>
    <name evidence="1" type="ORF">GXN76_03840</name>
</gene>
<dbReference type="KEGG" id="kpul:GXN76_03840"/>
<sequence length="77" mass="8908">MKVLRLPQKLLNPITLPGMGRSLEINGLDTGSRNRIQEAFSKRELFIEWEEKPGTRDQVVNLWPDPHDPGRITLFIK</sequence>
<protein>
    <submittedName>
        <fullName evidence="1">Uncharacterized protein</fullName>
    </submittedName>
</protein>
<organism evidence="1 2">
    <name type="scientific">Kroppenstedtia pulmonis</name>
    <dbReference type="NCBI Taxonomy" id="1380685"/>
    <lineage>
        <taxon>Bacteria</taxon>
        <taxon>Bacillati</taxon>
        <taxon>Bacillota</taxon>
        <taxon>Bacilli</taxon>
        <taxon>Bacillales</taxon>
        <taxon>Thermoactinomycetaceae</taxon>
        <taxon>Kroppenstedtia</taxon>
    </lineage>
</organism>
<dbReference type="AlphaFoldDB" id="A0A7D4BP30"/>
<dbReference type="RefSeq" id="WP_173220669.1">
    <property type="nucleotide sequence ID" value="NZ_CP048104.1"/>
</dbReference>